<organism evidence="6 7">
    <name type="scientific">Klebsiella spallanzanii</name>
    <dbReference type="NCBI Taxonomy" id="2587528"/>
    <lineage>
        <taxon>Bacteria</taxon>
        <taxon>Pseudomonadati</taxon>
        <taxon>Pseudomonadota</taxon>
        <taxon>Gammaproteobacteria</taxon>
        <taxon>Enterobacterales</taxon>
        <taxon>Enterobacteriaceae</taxon>
        <taxon>Klebsiella/Raoultella group</taxon>
        <taxon>Klebsiella</taxon>
    </lineage>
</organism>
<evidence type="ECO:0000256" key="2">
    <source>
        <dbReference type="ARBA" id="ARBA00004665"/>
    </source>
</evidence>
<dbReference type="Gene3D" id="3.30.70.270">
    <property type="match status" value="1"/>
</dbReference>
<dbReference type="AlphaFoldDB" id="A0A564HCZ0"/>
<dbReference type="InterPro" id="IPR029787">
    <property type="entry name" value="Nucleotide_cyclase"/>
</dbReference>
<feature type="domain" description="GGDEF" evidence="5">
    <location>
        <begin position="201"/>
        <end position="330"/>
    </location>
</feature>
<dbReference type="SMART" id="SM00267">
    <property type="entry name" value="GGDEF"/>
    <property type="match status" value="1"/>
</dbReference>
<dbReference type="SUPFAM" id="SSF55073">
    <property type="entry name" value="Nucleotide cyclase"/>
    <property type="match status" value="1"/>
</dbReference>
<dbReference type="NCBIfam" id="TIGR00254">
    <property type="entry name" value="GGDEF"/>
    <property type="match status" value="1"/>
</dbReference>
<accession>A0A564HCZ0</accession>
<dbReference type="SMART" id="SM00065">
    <property type="entry name" value="GAF"/>
    <property type="match status" value="1"/>
</dbReference>
<evidence type="ECO:0000313" key="6">
    <source>
        <dbReference type="EMBL" id="VUS31292.1"/>
    </source>
</evidence>
<dbReference type="InterPro" id="IPR043128">
    <property type="entry name" value="Rev_trsase/Diguanyl_cyclase"/>
</dbReference>
<dbReference type="Proteomes" id="UP000318370">
    <property type="component" value="Unassembled WGS sequence"/>
</dbReference>
<protein>
    <recommendedName>
        <fullName evidence="3">diguanylate cyclase</fullName>
        <ecNumber evidence="3">2.7.7.65</ecNumber>
    </recommendedName>
</protein>
<proteinExistence type="predicted"/>
<dbReference type="Gene3D" id="3.30.450.40">
    <property type="match status" value="1"/>
</dbReference>
<comment type="cofactor">
    <cofactor evidence="1">
        <name>Mg(2+)</name>
        <dbReference type="ChEBI" id="CHEBI:18420"/>
    </cofactor>
</comment>
<evidence type="ECO:0000313" key="7">
    <source>
        <dbReference type="Proteomes" id="UP000318370"/>
    </source>
</evidence>
<dbReference type="EMBL" id="CABGHF010000001">
    <property type="protein sequence ID" value="VUS31292.1"/>
    <property type="molecule type" value="Genomic_DNA"/>
</dbReference>
<comment type="catalytic activity">
    <reaction evidence="4">
        <text>2 GTP = 3',3'-c-di-GMP + 2 diphosphate</text>
        <dbReference type="Rhea" id="RHEA:24898"/>
        <dbReference type="ChEBI" id="CHEBI:33019"/>
        <dbReference type="ChEBI" id="CHEBI:37565"/>
        <dbReference type="ChEBI" id="CHEBI:58805"/>
        <dbReference type="EC" id="2.7.7.65"/>
    </reaction>
</comment>
<name>A0A564HCZ0_9ENTR</name>
<dbReference type="SUPFAM" id="SSF55781">
    <property type="entry name" value="GAF domain-like"/>
    <property type="match status" value="1"/>
</dbReference>
<dbReference type="InterPro" id="IPR003018">
    <property type="entry name" value="GAF"/>
</dbReference>
<dbReference type="PANTHER" id="PTHR43102:SF2">
    <property type="entry name" value="GAF DOMAIN-CONTAINING PROTEIN"/>
    <property type="match status" value="1"/>
</dbReference>
<dbReference type="Pfam" id="PF01590">
    <property type="entry name" value="GAF"/>
    <property type="match status" value="1"/>
</dbReference>
<dbReference type="PROSITE" id="PS50887">
    <property type="entry name" value="GGDEF"/>
    <property type="match status" value="1"/>
</dbReference>
<evidence type="ECO:0000256" key="1">
    <source>
        <dbReference type="ARBA" id="ARBA00001946"/>
    </source>
</evidence>
<dbReference type="EC" id="2.7.7.65" evidence="3"/>
<reference evidence="6 7" key="1">
    <citation type="submission" date="2019-07" db="EMBL/GenBank/DDBJ databases">
        <authorList>
            <person name="Brisse S."/>
            <person name="Rodrigues C."/>
            <person name="Thorpe H."/>
        </authorList>
    </citation>
    <scope>NUCLEOTIDE SEQUENCE [LARGE SCALE GENOMIC DNA]</scope>
    <source>
        <strain evidence="6">SB6408</strain>
    </source>
</reference>
<dbReference type="FunFam" id="3.30.70.270:FF:000001">
    <property type="entry name" value="Diguanylate cyclase domain protein"/>
    <property type="match status" value="1"/>
</dbReference>
<dbReference type="InterPro" id="IPR000160">
    <property type="entry name" value="GGDEF_dom"/>
</dbReference>
<dbReference type="Pfam" id="PF00990">
    <property type="entry name" value="GGDEF"/>
    <property type="match status" value="1"/>
</dbReference>
<evidence type="ECO:0000256" key="3">
    <source>
        <dbReference type="ARBA" id="ARBA00012528"/>
    </source>
</evidence>
<dbReference type="GO" id="GO:0052621">
    <property type="term" value="F:diguanylate cyclase activity"/>
    <property type="evidence" value="ECO:0007669"/>
    <property type="project" value="UniProtKB-EC"/>
</dbReference>
<dbReference type="CDD" id="cd01949">
    <property type="entry name" value="GGDEF"/>
    <property type="match status" value="1"/>
</dbReference>
<dbReference type="InterPro" id="IPR029016">
    <property type="entry name" value="GAF-like_dom_sf"/>
</dbReference>
<evidence type="ECO:0000259" key="5">
    <source>
        <dbReference type="PROSITE" id="PS50887"/>
    </source>
</evidence>
<gene>
    <name evidence="6" type="primary">dosC_1</name>
    <name evidence="6" type="ORF">SB6408_00373</name>
</gene>
<dbReference type="PANTHER" id="PTHR43102">
    <property type="entry name" value="SLR1143 PROTEIN"/>
    <property type="match status" value="1"/>
</dbReference>
<sequence>MQGKRGKLKLAGLHPDEQRRLQSLRASGLLNSGKEERFDRLTRLARSLYNLPVASISLVGENTLHVKSCAGLEVDTLPRDITFCAHTILQTDPLVVNDMQRDVRFHDNPLVTQAPFIRFYAGYPVQLPDGATVGAFCLMDHKPRAFTVHELQILSDLAAIVEDEFKVLDAATADELTGLFNRRGFIALADYALLTARRRSEPVSLVFIDLDRFKLINDNWGHEQGDKALRAMADLMKAVFRESDLIARQGGDEFIALLTNTSQQAAGRTMEQLSKNVADYNQQAGNPWQLAFSWGCVEYDPHTHHNLNEVIAVADQRMYQVKTSHHEARR</sequence>
<comment type="pathway">
    <text evidence="2">Purine metabolism; 3',5'-cyclic di-GMP biosynthesis.</text>
</comment>
<evidence type="ECO:0000256" key="4">
    <source>
        <dbReference type="ARBA" id="ARBA00034247"/>
    </source>
</evidence>